<gene>
    <name evidence="2" type="ORF">ADS79_00875</name>
</gene>
<dbReference type="OrthoDB" id="2476002at2"/>
<dbReference type="EMBL" id="LGIQ01000002">
    <property type="protein sequence ID" value="KNB74300.1"/>
    <property type="molecule type" value="Genomic_DNA"/>
</dbReference>
<evidence type="ECO:0000313" key="3">
    <source>
        <dbReference type="Proteomes" id="UP000036834"/>
    </source>
</evidence>
<name>A0A0K9Z1G5_9BACL</name>
<accession>A0A0K9Z1G5</accession>
<feature type="compositionally biased region" description="Basic residues" evidence="1">
    <location>
        <begin position="115"/>
        <end position="124"/>
    </location>
</feature>
<comment type="caution">
    <text evidence="2">The sequence shown here is derived from an EMBL/GenBank/DDBJ whole genome shotgun (WGS) entry which is preliminary data.</text>
</comment>
<protein>
    <submittedName>
        <fullName evidence="2">Uncharacterized protein</fullName>
    </submittedName>
</protein>
<reference evidence="3" key="1">
    <citation type="submission" date="2015-07" db="EMBL/GenBank/DDBJ databases">
        <title>Genome sequencing project for genomic taxonomy and phylogenomics of Bacillus-like bacteria.</title>
        <authorList>
            <person name="Liu B."/>
            <person name="Wang J."/>
            <person name="Zhu Y."/>
            <person name="Liu G."/>
            <person name="Chen Q."/>
            <person name="Chen Z."/>
            <person name="Lan J."/>
            <person name="Che J."/>
            <person name="Ge C."/>
            <person name="Shi H."/>
            <person name="Pan Z."/>
            <person name="Liu X."/>
        </authorList>
    </citation>
    <scope>NUCLEOTIDE SEQUENCE [LARGE SCALE GENOMIC DNA]</scope>
    <source>
        <strain evidence="3">DSM 9887</strain>
    </source>
</reference>
<evidence type="ECO:0000313" key="2">
    <source>
        <dbReference type="EMBL" id="KNB74300.1"/>
    </source>
</evidence>
<feature type="region of interest" description="Disordered" evidence="1">
    <location>
        <begin position="87"/>
        <end position="124"/>
    </location>
</feature>
<dbReference type="Proteomes" id="UP000036834">
    <property type="component" value="Unassembled WGS sequence"/>
</dbReference>
<dbReference type="PATRIC" id="fig|54915.3.peg.5318"/>
<feature type="compositionally biased region" description="Basic residues" evidence="1">
    <location>
        <begin position="88"/>
        <end position="106"/>
    </location>
</feature>
<sequence>MSGDIVSDLLGKLSKKTGREWTLNDIMKLAEKMPKGGGSLDSVLNELSEMGLDVPEETKEKVKDHVQSGKSLTMDDLGKLMPKDVKAKSIKSKARKPTRAVGKSKHLSLAERVKKLSGKGKKKR</sequence>
<dbReference type="AlphaFoldDB" id="A0A0K9Z1G5"/>
<evidence type="ECO:0000256" key="1">
    <source>
        <dbReference type="SAM" id="MobiDB-lite"/>
    </source>
</evidence>
<proteinExistence type="predicted"/>
<organism evidence="2 3">
    <name type="scientific">Brevibacillus reuszeri</name>
    <dbReference type="NCBI Taxonomy" id="54915"/>
    <lineage>
        <taxon>Bacteria</taxon>
        <taxon>Bacillati</taxon>
        <taxon>Bacillota</taxon>
        <taxon>Bacilli</taxon>
        <taxon>Bacillales</taxon>
        <taxon>Paenibacillaceae</taxon>
        <taxon>Brevibacillus</taxon>
    </lineage>
</organism>